<dbReference type="InterPro" id="IPR003594">
    <property type="entry name" value="HATPase_dom"/>
</dbReference>
<dbReference type="Gene3D" id="3.30.565.10">
    <property type="entry name" value="Histidine kinase-like ATPase, C-terminal domain"/>
    <property type="match status" value="1"/>
</dbReference>
<dbReference type="Proteomes" id="UP000245657">
    <property type="component" value="Unassembled WGS sequence"/>
</dbReference>
<reference evidence="7 8" key="1">
    <citation type="submission" date="2018-05" db="EMBL/GenBank/DDBJ databases">
        <title>Draft genome of Methanospirillum lacunae Ki8-1.</title>
        <authorList>
            <person name="Dueholm M.S."/>
            <person name="Nielsen P.H."/>
            <person name="Bakmann L.F."/>
            <person name="Otzen D.E."/>
        </authorList>
    </citation>
    <scope>NUCLEOTIDE SEQUENCE [LARGE SCALE GENOMIC DNA]</scope>
    <source>
        <strain evidence="7 8">Ki8-1</strain>
    </source>
</reference>
<dbReference type="Gene3D" id="3.30.450.20">
    <property type="entry name" value="PAS domain"/>
    <property type="match status" value="2"/>
</dbReference>
<dbReference type="Pfam" id="PF02518">
    <property type="entry name" value="HATPase_c"/>
    <property type="match status" value="1"/>
</dbReference>
<dbReference type="EMBL" id="QGMY01000007">
    <property type="protein sequence ID" value="PWR72086.1"/>
    <property type="molecule type" value="Genomic_DNA"/>
</dbReference>
<organism evidence="7 8">
    <name type="scientific">Methanospirillum lacunae</name>
    <dbReference type="NCBI Taxonomy" id="668570"/>
    <lineage>
        <taxon>Archaea</taxon>
        <taxon>Methanobacteriati</taxon>
        <taxon>Methanobacteriota</taxon>
        <taxon>Stenosarchaea group</taxon>
        <taxon>Methanomicrobia</taxon>
        <taxon>Methanomicrobiales</taxon>
        <taxon>Methanospirillaceae</taxon>
        <taxon>Methanospirillum</taxon>
    </lineage>
</organism>
<dbReference type="CDD" id="cd00130">
    <property type="entry name" value="PAS"/>
    <property type="match status" value="1"/>
</dbReference>
<dbReference type="Pfam" id="PF13426">
    <property type="entry name" value="PAS_9"/>
    <property type="match status" value="1"/>
</dbReference>
<dbReference type="OrthoDB" id="8127at2157"/>
<dbReference type="PROSITE" id="PS50109">
    <property type="entry name" value="HIS_KIN"/>
    <property type="match status" value="1"/>
</dbReference>
<evidence type="ECO:0000313" key="7">
    <source>
        <dbReference type="EMBL" id="PWR72086.1"/>
    </source>
</evidence>
<dbReference type="PROSITE" id="PS50113">
    <property type="entry name" value="PAC"/>
    <property type="match status" value="1"/>
</dbReference>
<dbReference type="InterPro" id="IPR000700">
    <property type="entry name" value="PAS-assoc_C"/>
</dbReference>
<feature type="domain" description="PAS" evidence="5">
    <location>
        <begin position="312"/>
        <end position="383"/>
    </location>
</feature>
<protein>
    <recommendedName>
        <fullName evidence="9">Hybrid sensor histidine kinase/response regulator</fullName>
    </recommendedName>
</protein>
<dbReference type="PANTHER" id="PTHR43547:SF2">
    <property type="entry name" value="HYBRID SIGNAL TRANSDUCTION HISTIDINE KINASE C"/>
    <property type="match status" value="1"/>
</dbReference>
<dbReference type="InterPro" id="IPR013767">
    <property type="entry name" value="PAS_fold"/>
</dbReference>
<dbReference type="GO" id="GO:0000155">
    <property type="term" value="F:phosphorelay sensor kinase activity"/>
    <property type="evidence" value="ECO:0007669"/>
    <property type="project" value="TreeGrafter"/>
</dbReference>
<dbReference type="GO" id="GO:0006355">
    <property type="term" value="P:regulation of DNA-templated transcription"/>
    <property type="evidence" value="ECO:0007669"/>
    <property type="project" value="InterPro"/>
</dbReference>
<keyword evidence="1 2" id="KW-0597">Phosphoprotein</keyword>
<dbReference type="SMART" id="SM00091">
    <property type="entry name" value="PAS"/>
    <property type="match status" value="2"/>
</dbReference>
<dbReference type="SMART" id="SM00387">
    <property type="entry name" value="HATPase_c"/>
    <property type="match status" value="1"/>
</dbReference>
<dbReference type="RefSeq" id="WP_109968576.1">
    <property type="nucleotide sequence ID" value="NZ_CP176093.1"/>
</dbReference>
<evidence type="ECO:0000256" key="2">
    <source>
        <dbReference type="PROSITE-ProRule" id="PRU00169"/>
    </source>
</evidence>
<dbReference type="CDD" id="cd00156">
    <property type="entry name" value="REC"/>
    <property type="match status" value="1"/>
</dbReference>
<dbReference type="InterPro" id="IPR000014">
    <property type="entry name" value="PAS"/>
</dbReference>
<dbReference type="InterPro" id="IPR035965">
    <property type="entry name" value="PAS-like_dom_sf"/>
</dbReference>
<evidence type="ECO:0000259" key="4">
    <source>
        <dbReference type="PROSITE" id="PS50110"/>
    </source>
</evidence>
<evidence type="ECO:0008006" key="9">
    <source>
        <dbReference type="Google" id="ProtNLM"/>
    </source>
</evidence>
<dbReference type="GeneID" id="97548048"/>
<dbReference type="Pfam" id="PF00989">
    <property type="entry name" value="PAS"/>
    <property type="match status" value="1"/>
</dbReference>
<dbReference type="InterPro" id="IPR001610">
    <property type="entry name" value="PAC"/>
</dbReference>
<dbReference type="CDD" id="cd00075">
    <property type="entry name" value="HATPase"/>
    <property type="match status" value="1"/>
</dbReference>
<dbReference type="InterPro" id="IPR005467">
    <property type="entry name" value="His_kinase_dom"/>
</dbReference>
<dbReference type="SUPFAM" id="SSF55874">
    <property type="entry name" value="ATPase domain of HSP90 chaperone/DNA topoisomerase II/histidine kinase"/>
    <property type="match status" value="1"/>
</dbReference>
<dbReference type="PROSITE" id="PS50110">
    <property type="entry name" value="RESPONSE_REGULATORY"/>
    <property type="match status" value="1"/>
</dbReference>
<feature type="domain" description="Response regulatory" evidence="4">
    <location>
        <begin position="7"/>
        <end position="124"/>
    </location>
</feature>
<dbReference type="SUPFAM" id="SSF55785">
    <property type="entry name" value="PYP-like sensor domain (PAS domain)"/>
    <property type="match status" value="2"/>
</dbReference>
<dbReference type="InterPro" id="IPR004358">
    <property type="entry name" value="Sig_transdc_His_kin-like_C"/>
</dbReference>
<evidence type="ECO:0000313" key="8">
    <source>
        <dbReference type="Proteomes" id="UP000245657"/>
    </source>
</evidence>
<evidence type="ECO:0000256" key="1">
    <source>
        <dbReference type="ARBA" id="ARBA00022553"/>
    </source>
</evidence>
<dbReference type="PROSITE" id="PS50112">
    <property type="entry name" value="PAS"/>
    <property type="match status" value="1"/>
</dbReference>
<evidence type="ECO:0000259" key="6">
    <source>
        <dbReference type="PROSITE" id="PS50113"/>
    </source>
</evidence>
<keyword evidence="8" id="KW-1185">Reference proteome</keyword>
<comment type="caution">
    <text evidence="7">The sequence shown here is derived from an EMBL/GenBank/DDBJ whole genome shotgun (WGS) entry which is preliminary data.</text>
</comment>
<dbReference type="SMART" id="SM00448">
    <property type="entry name" value="REC"/>
    <property type="match status" value="1"/>
</dbReference>
<feature type="domain" description="PAC" evidence="6">
    <location>
        <begin position="386"/>
        <end position="438"/>
    </location>
</feature>
<dbReference type="PANTHER" id="PTHR43547">
    <property type="entry name" value="TWO-COMPONENT HISTIDINE KINASE"/>
    <property type="match status" value="1"/>
</dbReference>
<feature type="domain" description="Histidine kinase" evidence="3">
    <location>
        <begin position="449"/>
        <end position="645"/>
    </location>
</feature>
<proteinExistence type="predicted"/>
<dbReference type="Gene3D" id="3.40.50.2300">
    <property type="match status" value="1"/>
</dbReference>
<accession>A0A2V2N2Y8</accession>
<dbReference type="NCBIfam" id="TIGR00229">
    <property type="entry name" value="sensory_box"/>
    <property type="match status" value="1"/>
</dbReference>
<dbReference type="SUPFAM" id="SSF52172">
    <property type="entry name" value="CheY-like"/>
    <property type="match status" value="1"/>
</dbReference>
<evidence type="ECO:0000259" key="3">
    <source>
        <dbReference type="PROSITE" id="PS50109"/>
    </source>
</evidence>
<dbReference type="InterPro" id="IPR011006">
    <property type="entry name" value="CheY-like_superfamily"/>
</dbReference>
<evidence type="ECO:0000259" key="5">
    <source>
        <dbReference type="PROSITE" id="PS50112"/>
    </source>
</evidence>
<dbReference type="PRINTS" id="PR00344">
    <property type="entry name" value="BCTRLSENSOR"/>
</dbReference>
<gene>
    <name evidence="7" type="ORF">DK846_08840</name>
</gene>
<sequence length="649" mass="72944">MIQSISRILYVDDEPGFLDLCKTFLERSGELVVKTTRSGSEALRLLKEERFDAIIADYQMPGMDGVELLIAVRSDPLISEIPFILFTARGREEVVIKAINNGADFYLQKGGETGIRFLELAETVKTAIKRRNNRIMYYQDDENVHSNTSLSGGSGDPARETARIHGIHQTDEINTGIEHVNKKNKTEQRELRCTSIIAHAPWGIHCYRLENEVFIFESANQAAQRMTGIKAEGLRGRPVTEVFPVLVSTDITERLQEVNQFGQSWHSDNPVRFSDKPDAKALDLFAFRTSPGNISVILNEPVQGREKEIIPPKELYQSFIEASPDVIIITDITGNIIFSSPKSQTMFSLPPDTEVNGTEILAWISPDYRYQAFDSISRHLRGEQTPPAIYWLLRIDGTSFPAEVHSAPLHDKTGKITGIVSIIRDTSERTAQQDALERGNRKLNLLSSITRHDILNKITALRLYCSLIEEGEDPAQNKEMIMKIEQMASNISDLVTFTSYYQNLGINTARWIAPGEVVTRIVDMIELGNIKIKNDFGQIRILADPLFEKVLYNLFDNAVKYGRKITTLKTGYELNNDGIILYVEDDGVGIPPEEKEKIFDRNVGNGTGLGLFLIREILNVTNLSIRETGIVGVGARFEILVPPSKYQNP</sequence>
<dbReference type="Pfam" id="PF00072">
    <property type="entry name" value="Response_reg"/>
    <property type="match status" value="1"/>
</dbReference>
<name>A0A2V2N2Y8_9EURY</name>
<dbReference type="InterPro" id="IPR036890">
    <property type="entry name" value="HATPase_C_sf"/>
</dbReference>
<dbReference type="InterPro" id="IPR001789">
    <property type="entry name" value="Sig_transdc_resp-reg_receiver"/>
</dbReference>
<dbReference type="SMART" id="SM00086">
    <property type="entry name" value="PAC"/>
    <property type="match status" value="1"/>
</dbReference>
<feature type="modified residue" description="4-aspartylphosphate" evidence="2">
    <location>
        <position position="57"/>
    </location>
</feature>
<dbReference type="AlphaFoldDB" id="A0A2V2N2Y8"/>